<dbReference type="Gene3D" id="3.60.40.10">
    <property type="entry name" value="PPM-type phosphatase domain"/>
    <property type="match status" value="1"/>
</dbReference>
<dbReference type="InterPro" id="IPR001932">
    <property type="entry name" value="PPM-type_phosphatase-like_dom"/>
</dbReference>
<reference evidence="2" key="1">
    <citation type="submission" date="2022-01" db="EMBL/GenBank/DDBJ databases">
        <title>Genome-Based Taxonomic Classification of the Phylum Actinobacteria.</title>
        <authorList>
            <person name="Gao Y."/>
        </authorList>
    </citation>
    <scope>NUCLEOTIDE SEQUENCE</scope>
    <source>
        <strain evidence="2">KLBMP 8922</strain>
    </source>
</reference>
<evidence type="ECO:0000313" key="2">
    <source>
        <dbReference type="EMBL" id="MCF2532045.1"/>
    </source>
</evidence>
<sequence length="260" mass="26723">MQSTAARTRALFSRVGSRPPVLPAHVHASGPGAFGTSGAAVGPVTATVHAADSAWCRYVHEVAPTPFGIRVLFGDASGTPQAAAETAAQMLRTFRAEASGVRDLAELSVRIAAALPVGPAEAPASGDAGGRPQRTLARLVLLEYRPDHALSVVNRGYPAPLLVAHSRTRVLEPPVRTPAIGVLGPGSVRPPVLAVAAYPGDRVLLQSAPRGAAAPREHFSVTSASTAVPVGGGAWCLVDFDAEEPRPAGRDQGRWISVAG</sequence>
<evidence type="ECO:0000313" key="3">
    <source>
        <dbReference type="Proteomes" id="UP001165378"/>
    </source>
</evidence>
<dbReference type="EMBL" id="JAKFHA010000029">
    <property type="protein sequence ID" value="MCF2532045.1"/>
    <property type="molecule type" value="Genomic_DNA"/>
</dbReference>
<dbReference type="Pfam" id="PF07228">
    <property type="entry name" value="SpoIIE"/>
    <property type="match status" value="1"/>
</dbReference>
<name>A0AA41Q5P8_9ACTN</name>
<comment type="caution">
    <text evidence="2">The sequence shown here is derived from an EMBL/GenBank/DDBJ whole genome shotgun (WGS) entry which is preliminary data.</text>
</comment>
<organism evidence="2 3">
    <name type="scientific">Yinghuangia soli</name>
    <dbReference type="NCBI Taxonomy" id="2908204"/>
    <lineage>
        <taxon>Bacteria</taxon>
        <taxon>Bacillati</taxon>
        <taxon>Actinomycetota</taxon>
        <taxon>Actinomycetes</taxon>
        <taxon>Kitasatosporales</taxon>
        <taxon>Streptomycetaceae</taxon>
        <taxon>Yinghuangia</taxon>
    </lineage>
</organism>
<accession>A0AA41Q5P8</accession>
<protein>
    <submittedName>
        <fullName evidence="2">Serine/threonine-protein phosphatase</fullName>
    </submittedName>
</protein>
<dbReference type="InterPro" id="IPR036457">
    <property type="entry name" value="PPM-type-like_dom_sf"/>
</dbReference>
<feature type="domain" description="PPM-type phosphatase" evidence="1">
    <location>
        <begin position="68"/>
        <end position="206"/>
    </location>
</feature>
<dbReference type="Proteomes" id="UP001165378">
    <property type="component" value="Unassembled WGS sequence"/>
</dbReference>
<proteinExistence type="predicted"/>
<evidence type="ECO:0000259" key="1">
    <source>
        <dbReference type="Pfam" id="PF07228"/>
    </source>
</evidence>
<gene>
    <name evidence="2" type="ORF">LZ495_33180</name>
</gene>
<keyword evidence="3" id="KW-1185">Reference proteome</keyword>
<dbReference type="AlphaFoldDB" id="A0AA41Q5P8"/>
<dbReference type="RefSeq" id="WP_235056763.1">
    <property type="nucleotide sequence ID" value="NZ_JAKFHA010000029.1"/>
</dbReference>